<evidence type="ECO:0008006" key="3">
    <source>
        <dbReference type="Google" id="ProtNLM"/>
    </source>
</evidence>
<comment type="caution">
    <text evidence="1">The sequence shown here is derived from an EMBL/GenBank/DDBJ whole genome shotgun (WGS) entry which is preliminary data.</text>
</comment>
<dbReference type="EMBL" id="BJCF01000003">
    <property type="protein sequence ID" value="GCL40769.1"/>
    <property type="molecule type" value="Genomic_DNA"/>
</dbReference>
<dbReference type="AlphaFoldDB" id="A0A480A7D1"/>
<reference evidence="2" key="1">
    <citation type="submission" date="2019-02" db="EMBL/GenBank/DDBJ databases">
        <title>Draft genome sequence of Dolichospermum planctonicum NIES-80.</title>
        <authorList>
            <person name="Yamaguchi H."/>
            <person name="Suzuki S."/>
            <person name="Kawachi M."/>
        </authorList>
    </citation>
    <scope>NUCLEOTIDE SEQUENCE [LARGE SCALE GENOMIC DNA]</scope>
    <source>
        <strain evidence="2">NIES-80</strain>
    </source>
</reference>
<proteinExistence type="predicted"/>
<dbReference type="RefSeq" id="WP_137906584.1">
    <property type="nucleotide sequence ID" value="NZ_BJCF01000003.1"/>
</dbReference>
<organism evidence="1 2">
    <name type="scientific">Dolichospermum planctonicum</name>
    <dbReference type="NCBI Taxonomy" id="136072"/>
    <lineage>
        <taxon>Bacteria</taxon>
        <taxon>Bacillati</taxon>
        <taxon>Cyanobacteriota</taxon>
        <taxon>Cyanophyceae</taxon>
        <taxon>Nostocales</taxon>
        <taxon>Aphanizomenonaceae</taxon>
        <taxon>Dolichospermum</taxon>
    </lineage>
</organism>
<evidence type="ECO:0000313" key="2">
    <source>
        <dbReference type="Proteomes" id="UP000299367"/>
    </source>
</evidence>
<name>A0A480A7D1_9CYAN</name>
<dbReference type="OrthoDB" id="9762420at2"/>
<evidence type="ECO:0000313" key="1">
    <source>
        <dbReference type="EMBL" id="GCL40769.1"/>
    </source>
</evidence>
<dbReference type="SUPFAM" id="SSF69279">
    <property type="entry name" value="Phage tail proteins"/>
    <property type="match status" value="1"/>
</dbReference>
<accession>A0A480A7D1</accession>
<sequence length="353" mass="39351">MPSNADLLNPNKKILINGSSLSPEVDADLISVSISEDLEVPSMFELKIVSWDLVKQKVTWADNNLFEIGNAVEIQMGYAKDLKTIITGEITALEPEFSQESVPVLGVRGHDLRHRLLRGNQTKSFLKVKDSEIASQIARSRGLNAKVTDSKVKLEYVLQHNQTDWDFLKTRAERIGYEVVVDKKDLYFRPHKNSAGKVLTLTYKEDLVEFFPRLSSLNQVSEVEVRGWNPQDKEVVVSKAGVGKENSKMGGDKTGSQMIRTFGKSSNTIVDQPMSTKAEADEMALGQFRDISIAYVIAEGSSLGNPDLRIGKVIEVKGIGKRFSGLYYVTTTEHKFSPDQGYQTLFTARRTAT</sequence>
<dbReference type="Proteomes" id="UP000299367">
    <property type="component" value="Unassembled WGS sequence"/>
</dbReference>
<protein>
    <recommendedName>
        <fullName evidence="3">Phage late control D family protein</fullName>
    </recommendedName>
</protein>
<gene>
    <name evidence="1" type="ORF">NIES80_04580</name>
</gene>